<name>A0ACB9FVY2_9ASTR</name>
<sequence>MPDDHNSFLLDKKLNLPQIHNSFELFLCIRPNLTDMEPTSIVNQTKAFKCNSACNMQFSETRTLTTFLSKERNGGVLIEKGREILEESTRRHNMEELSTRYKINRRSPGGPDPRHH</sequence>
<protein>
    <submittedName>
        <fullName evidence="1">Uncharacterized protein</fullName>
    </submittedName>
</protein>
<accession>A0ACB9FVY2</accession>
<organism evidence="1 2">
    <name type="scientific">Smallanthus sonchifolius</name>
    <dbReference type="NCBI Taxonomy" id="185202"/>
    <lineage>
        <taxon>Eukaryota</taxon>
        <taxon>Viridiplantae</taxon>
        <taxon>Streptophyta</taxon>
        <taxon>Embryophyta</taxon>
        <taxon>Tracheophyta</taxon>
        <taxon>Spermatophyta</taxon>
        <taxon>Magnoliopsida</taxon>
        <taxon>eudicotyledons</taxon>
        <taxon>Gunneridae</taxon>
        <taxon>Pentapetalae</taxon>
        <taxon>asterids</taxon>
        <taxon>campanulids</taxon>
        <taxon>Asterales</taxon>
        <taxon>Asteraceae</taxon>
        <taxon>Asteroideae</taxon>
        <taxon>Heliantheae alliance</taxon>
        <taxon>Millerieae</taxon>
        <taxon>Smallanthus</taxon>
    </lineage>
</organism>
<dbReference type="Proteomes" id="UP001056120">
    <property type="component" value="Linkage Group LG16"/>
</dbReference>
<reference evidence="2" key="1">
    <citation type="journal article" date="2022" name="Mol. Ecol. Resour.">
        <title>The genomes of chicory, endive, great burdock and yacon provide insights into Asteraceae palaeo-polyploidization history and plant inulin production.</title>
        <authorList>
            <person name="Fan W."/>
            <person name="Wang S."/>
            <person name="Wang H."/>
            <person name="Wang A."/>
            <person name="Jiang F."/>
            <person name="Liu H."/>
            <person name="Zhao H."/>
            <person name="Xu D."/>
            <person name="Zhang Y."/>
        </authorList>
    </citation>
    <scope>NUCLEOTIDE SEQUENCE [LARGE SCALE GENOMIC DNA]</scope>
    <source>
        <strain evidence="2">cv. Yunnan</strain>
    </source>
</reference>
<gene>
    <name evidence="1" type="ORF">L1987_49513</name>
</gene>
<evidence type="ECO:0000313" key="2">
    <source>
        <dbReference type="Proteomes" id="UP001056120"/>
    </source>
</evidence>
<comment type="caution">
    <text evidence="1">The sequence shown here is derived from an EMBL/GenBank/DDBJ whole genome shotgun (WGS) entry which is preliminary data.</text>
</comment>
<proteinExistence type="predicted"/>
<keyword evidence="2" id="KW-1185">Reference proteome</keyword>
<dbReference type="EMBL" id="CM042033">
    <property type="protein sequence ID" value="KAI3774948.1"/>
    <property type="molecule type" value="Genomic_DNA"/>
</dbReference>
<reference evidence="1 2" key="2">
    <citation type="journal article" date="2022" name="Mol. Ecol. Resour.">
        <title>The genomes of chicory, endive, great burdock and yacon provide insights into Asteraceae paleo-polyploidization history and plant inulin production.</title>
        <authorList>
            <person name="Fan W."/>
            <person name="Wang S."/>
            <person name="Wang H."/>
            <person name="Wang A."/>
            <person name="Jiang F."/>
            <person name="Liu H."/>
            <person name="Zhao H."/>
            <person name="Xu D."/>
            <person name="Zhang Y."/>
        </authorList>
    </citation>
    <scope>NUCLEOTIDE SEQUENCE [LARGE SCALE GENOMIC DNA]</scope>
    <source>
        <strain evidence="2">cv. Yunnan</strain>
        <tissue evidence="1">Leaves</tissue>
    </source>
</reference>
<evidence type="ECO:0000313" key="1">
    <source>
        <dbReference type="EMBL" id="KAI3774948.1"/>
    </source>
</evidence>